<dbReference type="SUPFAM" id="SSF55021">
    <property type="entry name" value="ACT-like"/>
    <property type="match status" value="2"/>
</dbReference>
<evidence type="ECO:0000313" key="3">
    <source>
        <dbReference type="EMBL" id="PLW83429.1"/>
    </source>
</evidence>
<feature type="domain" description="ACT" evidence="2">
    <location>
        <begin position="90"/>
        <end position="169"/>
    </location>
</feature>
<organism evidence="3 4">
    <name type="scientific">Kineobactrum sediminis</name>
    <dbReference type="NCBI Taxonomy" id="1905677"/>
    <lineage>
        <taxon>Bacteria</taxon>
        <taxon>Pseudomonadati</taxon>
        <taxon>Pseudomonadota</taxon>
        <taxon>Gammaproteobacteria</taxon>
        <taxon>Cellvibrionales</taxon>
        <taxon>Halieaceae</taxon>
        <taxon>Kineobactrum</taxon>
    </lineage>
</organism>
<dbReference type="Gene3D" id="3.30.70.260">
    <property type="match status" value="2"/>
</dbReference>
<dbReference type="InterPro" id="IPR050990">
    <property type="entry name" value="UPF0237/GcvR_regulator"/>
</dbReference>
<dbReference type="PANTHER" id="PTHR34875">
    <property type="entry name" value="UPF0237 PROTEIN MJ1558"/>
    <property type="match status" value="1"/>
</dbReference>
<keyword evidence="1" id="KW-0678">Repressor</keyword>
<dbReference type="PANTHER" id="PTHR34875:SF6">
    <property type="entry name" value="UPF0237 PROTEIN MJ1558"/>
    <property type="match status" value="1"/>
</dbReference>
<dbReference type="CDD" id="cd04869">
    <property type="entry name" value="ACT_GcvR_2"/>
    <property type="match status" value="1"/>
</dbReference>
<evidence type="ECO:0000313" key="4">
    <source>
        <dbReference type="Proteomes" id="UP000234845"/>
    </source>
</evidence>
<accession>A0A2N5Y4Y5</accession>
<comment type="caution">
    <text evidence="3">The sequence shown here is derived from an EMBL/GenBank/DDBJ whole genome shotgun (WGS) entry which is preliminary data.</text>
</comment>
<keyword evidence="4" id="KW-1185">Reference proteome</keyword>
<dbReference type="PIRSF" id="PIRSF028103">
    <property type="entry name" value="GcvR"/>
    <property type="match status" value="1"/>
</dbReference>
<dbReference type="PROSITE" id="PS51671">
    <property type="entry name" value="ACT"/>
    <property type="match status" value="1"/>
</dbReference>
<dbReference type="InterPro" id="IPR016867">
    <property type="entry name" value="GcvR"/>
</dbReference>
<keyword evidence="1" id="KW-0963">Cytoplasm</keyword>
<dbReference type="Pfam" id="PF13740">
    <property type="entry name" value="ACT_6"/>
    <property type="match status" value="1"/>
</dbReference>
<evidence type="ECO:0000256" key="1">
    <source>
        <dbReference type="PIRNR" id="PIRNR028103"/>
    </source>
</evidence>
<evidence type="ECO:0000259" key="2">
    <source>
        <dbReference type="PROSITE" id="PS51671"/>
    </source>
</evidence>
<proteinExistence type="predicted"/>
<dbReference type="Proteomes" id="UP000234845">
    <property type="component" value="Unassembled WGS sequence"/>
</dbReference>
<reference evidence="4" key="1">
    <citation type="submission" date="2017-11" db="EMBL/GenBank/DDBJ databases">
        <title>The draft genome sequence of Chromatocurvus sp. F02.</title>
        <authorList>
            <person name="Du Z.-J."/>
            <person name="Chang Y.-Q."/>
        </authorList>
    </citation>
    <scope>NUCLEOTIDE SEQUENCE [LARGE SCALE GENOMIC DNA]</scope>
    <source>
        <strain evidence="4">F02</strain>
    </source>
</reference>
<dbReference type="EMBL" id="PKLZ01000003">
    <property type="protein sequence ID" value="PLW83429.1"/>
    <property type="molecule type" value="Genomic_DNA"/>
</dbReference>
<dbReference type="AlphaFoldDB" id="A0A2N5Y4Y5"/>
<sequence>MVTFIGDDRPGLVEQLSSAIESSGGNWLESQLSQLGGKFAGLVLVSLDEDAGEALEDTLKDLASSGLSVRVTPAGNAAGMRPDGEGRRIHLAVLGPDRPGIVREIARALATEQVNVIDMESSVSGAPMSGEPLFQARITAEIPANAALETLSEALDAIAEQMTLEIDLGT</sequence>
<name>A0A2N5Y4Y5_9GAMM</name>
<dbReference type="Pfam" id="PF01842">
    <property type="entry name" value="ACT"/>
    <property type="match status" value="1"/>
</dbReference>
<dbReference type="OrthoDB" id="12860at2"/>
<gene>
    <name evidence="3" type="ORF">CWI75_07750</name>
</gene>
<keyword evidence="1" id="KW-0804">Transcription</keyword>
<dbReference type="InterPro" id="IPR002912">
    <property type="entry name" value="ACT_dom"/>
</dbReference>
<dbReference type="InterPro" id="IPR045865">
    <property type="entry name" value="ACT-like_dom_sf"/>
</dbReference>
<dbReference type="GO" id="GO:0006355">
    <property type="term" value="P:regulation of DNA-templated transcription"/>
    <property type="evidence" value="ECO:0007669"/>
    <property type="project" value="UniProtKB-UniRule"/>
</dbReference>
<comment type="subcellular location">
    <subcellularLocation>
        <location evidence="1">Cytoplasm</location>
    </subcellularLocation>
</comment>
<dbReference type="GO" id="GO:0005737">
    <property type="term" value="C:cytoplasm"/>
    <property type="evidence" value="ECO:0007669"/>
    <property type="project" value="UniProtKB-SubCell"/>
</dbReference>
<protein>
    <recommendedName>
        <fullName evidence="1">Glycine cleavage system transcriptional repressor</fullName>
    </recommendedName>
</protein>